<keyword evidence="4" id="KW-0378">Hydrolase</keyword>
<feature type="domain" description="DDH" evidence="6">
    <location>
        <begin position="63"/>
        <end position="189"/>
    </location>
</feature>
<evidence type="ECO:0000259" key="6">
    <source>
        <dbReference type="Pfam" id="PF01368"/>
    </source>
</evidence>
<evidence type="ECO:0000259" key="7">
    <source>
        <dbReference type="Pfam" id="PF02272"/>
    </source>
</evidence>
<dbReference type="InterPro" id="IPR041122">
    <property type="entry name" value="RecJ_OB"/>
</dbReference>
<dbReference type="Proteomes" id="UP000184088">
    <property type="component" value="Unassembled WGS sequence"/>
</dbReference>
<keyword evidence="11" id="KW-1185">Reference proteome</keyword>
<dbReference type="Pfam" id="PF02272">
    <property type="entry name" value="DHHA1"/>
    <property type="match status" value="1"/>
</dbReference>
<organism evidence="10 11">
    <name type="scientific">Caldanaerobius fijiensis DSM 17918</name>
    <dbReference type="NCBI Taxonomy" id="1121256"/>
    <lineage>
        <taxon>Bacteria</taxon>
        <taxon>Bacillati</taxon>
        <taxon>Bacillota</taxon>
        <taxon>Clostridia</taxon>
        <taxon>Thermoanaerobacterales</taxon>
        <taxon>Thermoanaerobacteraceae</taxon>
        <taxon>Caldanaerobius</taxon>
    </lineage>
</organism>
<evidence type="ECO:0000256" key="3">
    <source>
        <dbReference type="ARBA" id="ARBA00022722"/>
    </source>
</evidence>
<feature type="domain" description="DHHA1" evidence="7">
    <location>
        <begin position="323"/>
        <end position="414"/>
    </location>
</feature>
<keyword evidence="3" id="KW-0540">Nuclease</keyword>
<dbReference type="InterPro" id="IPR003156">
    <property type="entry name" value="DHHA1_dom"/>
</dbReference>
<evidence type="ECO:0000259" key="8">
    <source>
        <dbReference type="Pfam" id="PF10141"/>
    </source>
</evidence>
<dbReference type="SUPFAM" id="SSF64182">
    <property type="entry name" value="DHH phosphoesterases"/>
    <property type="match status" value="1"/>
</dbReference>
<dbReference type="GO" id="GO:0006281">
    <property type="term" value="P:DNA repair"/>
    <property type="evidence" value="ECO:0007669"/>
    <property type="project" value="InterPro"/>
</dbReference>
<name>A0A1M4TYZ6_9THEO</name>
<dbReference type="PANTHER" id="PTHR30255">
    <property type="entry name" value="SINGLE-STRANDED-DNA-SPECIFIC EXONUCLEASE RECJ"/>
    <property type="match status" value="1"/>
</dbReference>
<sequence>MLTRKYRWIGCDILNQQSIVTQLAAKRGIDIYISKDMIRDPFEIKDMKKAVQRIKKAIDEGEKIAVYGDYDVDGITSTAILYKALKGLSADVMYYIPDRLDEGYGLNIDAVKYLIDCGVKLIITVDCGVTALDEIKYANDCGIDVIVTDHHTCGPVLPPAYCIVNPKREDDISPFKLYAGAGIAFKLSMALGYSVDDFIQYAVLGTVSDIVPLVGENRIIAKLGLEKINERSDPGITALIEVCGITGDVKSEDIGYKIGPRLNAAGRMSTPELGLKLLLTENKNEAIDIAKELNRLNSQRQYIENEIYSEAVNMVESEMLPDVLVLAKEGWHEGVIGIVASKLANVYNRPCIVISLSGDIGKGSCRSIKYFNIYEALKVCEPYLEKYGGHDMAAGLTIKAENIDVFKKQINLYAQNILKPEHKTPEIYIDMVLPEEYYLIDTAEELSLLEPYGIGNQKPVFLCKDLTVSDVRNVGDDRHLRLKLYSSKGREINAVGFNMGSLINDIKQGDCIDVVCNLEINKWNDENNLQFNLIDVRYSKRQITNLYNKYLNTFKRVILRSEFSPKHVKISDIKAKKIEEALLPALLKEYNNLIIVYSFRQLINFIRKFGELSENIGLCFEVIDDERKNILLVNPDYTLLDFSRFHNIIFLNLPVDIENLKDIMNVMDFNVFFIDDPCHVLLYSEDVCDMIPTRSDFEDVYICIKECGKEISSKRLIQMLNKNPLKIDLCTQIFRELGLIKVTEKDDGIYYAINQVGKVNLNNSRLYMKLLKVRNIASDFLMSKNIV</sequence>
<evidence type="ECO:0000256" key="2">
    <source>
        <dbReference type="ARBA" id="ARBA00019841"/>
    </source>
</evidence>
<dbReference type="InterPro" id="IPR038763">
    <property type="entry name" value="DHH_sf"/>
</dbReference>
<dbReference type="InterPro" id="IPR004610">
    <property type="entry name" value="RecJ"/>
</dbReference>
<dbReference type="PANTHER" id="PTHR30255:SF2">
    <property type="entry name" value="SINGLE-STRANDED-DNA-SPECIFIC EXONUCLEASE RECJ"/>
    <property type="match status" value="1"/>
</dbReference>
<dbReference type="EMBL" id="FQVH01000002">
    <property type="protein sequence ID" value="SHE49564.1"/>
    <property type="molecule type" value="Genomic_DNA"/>
</dbReference>
<protein>
    <recommendedName>
        <fullName evidence="2">Single-stranded-DNA-specific exonuclease RecJ</fullName>
    </recommendedName>
</protein>
<dbReference type="NCBIfam" id="TIGR00644">
    <property type="entry name" value="recJ"/>
    <property type="match status" value="1"/>
</dbReference>
<dbReference type="Pfam" id="PF10141">
    <property type="entry name" value="ssDNA-exonuc_C"/>
    <property type="match status" value="1"/>
</dbReference>
<dbReference type="GO" id="GO:0008409">
    <property type="term" value="F:5'-3' exonuclease activity"/>
    <property type="evidence" value="ECO:0007669"/>
    <property type="project" value="InterPro"/>
</dbReference>
<feature type="domain" description="RecJ OB" evidence="9">
    <location>
        <begin position="429"/>
        <end position="535"/>
    </location>
</feature>
<dbReference type="OrthoDB" id="9809852at2"/>
<evidence type="ECO:0000256" key="4">
    <source>
        <dbReference type="ARBA" id="ARBA00022801"/>
    </source>
</evidence>
<dbReference type="GO" id="GO:0003676">
    <property type="term" value="F:nucleic acid binding"/>
    <property type="evidence" value="ECO:0007669"/>
    <property type="project" value="InterPro"/>
</dbReference>
<evidence type="ECO:0000313" key="11">
    <source>
        <dbReference type="Proteomes" id="UP000184088"/>
    </source>
</evidence>
<dbReference type="InterPro" id="IPR001667">
    <property type="entry name" value="DDH_dom"/>
</dbReference>
<dbReference type="STRING" id="1121256.SAMN02746089_00331"/>
<evidence type="ECO:0000259" key="9">
    <source>
        <dbReference type="Pfam" id="PF17768"/>
    </source>
</evidence>
<dbReference type="InterPro" id="IPR018779">
    <property type="entry name" value="RecJ_C"/>
</dbReference>
<dbReference type="AlphaFoldDB" id="A0A1M4TYZ6"/>
<feature type="domain" description="Single-stranded-DNA-specific exonuclease RecJ C-terminal" evidence="8">
    <location>
        <begin position="629"/>
        <end position="784"/>
    </location>
</feature>
<dbReference type="Pfam" id="PF01368">
    <property type="entry name" value="DHH"/>
    <property type="match status" value="1"/>
</dbReference>
<dbReference type="RefSeq" id="WP_073341356.1">
    <property type="nucleotide sequence ID" value="NZ_FQVH01000002.1"/>
</dbReference>
<reference evidence="10 11" key="1">
    <citation type="submission" date="2016-11" db="EMBL/GenBank/DDBJ databases">
        <authorList>
            <person name="Jaros S."/>
            <person name="Januszkiewicz K."/>
            <person name="Wedrychowicz H."/>
        </authorList>
    </citation>
    <scope>NUCLEOTIDE SEQUENCE [LARGE SCALE GENOMIC DNA]</scope>
    <source>
        <strain evidence="10 11">DSM 17918</strain>
    </source>
</reference>
<dbReference type="Gene3D" id="3.10.310.30">
    <property type="match status" value="1"/>
</dbReference>
<evidence type="ECO:0000256" key="5">
    <source>
        <dbReference type="ARBA" id="ARBA00022839"/>
    </source>
</evidence>
<dbReference type="Gene3D" id="3.90.1640.30">
    <property type="match status" value="1"/>
</dbReference>
<evidence type="ECO:0000313" key="10">
    <source>
        <dbReference type="EMBL" id="SHE49564.1"/>
    </source>
</evidence>
<gene>
    <name evidence="10" type="ORF">SAMN02746089_00331</name>
</gene>
<dbReference type="GO" id="GO:0006310">
    <property type="term" value="P:DNA recombination"/>
    <property type="evidence" value="ECO:0007669"/>
    <property type="project" value="InterPro"/>
</dbReference>
<proteinExistence type="inferred from homology"/>
<accession>A0A1M4TYZ6</accession>
<dbReference type="InterPro" id="IPR051673">
    <property type="entry name" value="SSDNA_exonuclease_RecJ"/>
</dbReference>
<dbReference type="Pfam" id="PF17768">
    <property type="entry name" value="RecJ_OB"/>
    <property type="match status" value="1"/>
</dbReference>
<comment type="similarity">
    <text evidence="1">Belongs to the RecJ family.</text>
</comment>
<evidence type="ECO:0000256" key="1">
    <source>
        <dbReference type="ARBA" id="ARBA00005915"/>
    </source>
</evidence>
<keyword evidence="5 10" id="KW-0269">Exonuclease</keyword>